<evidence type="ECO:0000313" key="5">
    <source>
        <dbReference type="EMBL" id="MFJ2680136.1"/>
    </source>
</evidence>
<dbReference type="SMART" id="SM00421">
    <property type="entry name" value="HTH_LUXR"/>
    <property type="match status" value="1"/>
</dbReference>
<dbReference type="RefSeq" id="WP_401382624.1">
    <property type="nucleotide sequence ID" value="NZ_JBIUWZ010000029.1"/>
</dbReference>
<keyword evidence="3" id="KW-0804">Transcription</keyword>
<dbReference type="InterPro" id="IPR016032">
    <property type="entry name" value="Sig_transdc_resp-reg_C-effctor"/>
</dbReference>
<dbReference type="InterPro" id="IPR000792">
    <property type="entry name" value="Tscrpt_reg_LuxR_C"/>
</dbReference>
<feature type="domain" description="HTH luxR-type" evidence="4">
    <location>
        <begin position="1"/>
        <end position="61"/>
    </location>
</feature>
<evidence type="ECO:0000256" key="3">
    <source>
        <dbReference type="ARBA" id="ARBA00023163"/>
    </source>
</evidence>
<dbReference type="CDD" id="cd06170">
    <property type="entry name" value="LuxR_C_like"/>
    <property type="match status" value="1"/>
</dbReference>
<organism evidence="5 6">
    <name type="scientific">Pseudomonas sivasensis</name>
    <dbReference type="NCBI Taxonomy" id="1880678"/>
    <lineage>
        <taxon>Bacteria</taxon>
        <taxon>Pseudomonadati</taxon>
        <taxon>Pseudomonadota</taxon>
        <taxon>Gammaproteobacteria</taxon>
        <taxon>Pseudomonadales</taxon>
        <taxon>Pseudomonadaceae</taxon>
        <taxon>Pseudomonas</taxon>
    </lineage>
</organism>
<keyword evidence="2" id="KW-0238">DNA-binding</keyword>
<evidence type="ECO:0000256" key="1">
    <source>
        <dbReference type="ARBA" id="ARBA00023015"/>
    </source>
</evidence>
<sequence>MKLTCREAEITKLLVQGLTNKEIGKKLKISEYTARDHISSILKKTKTSNRVELAVKIIALDILD</sequence>
<comment type="caution">
    <text evidence="5">The sequence shown here is derived from an EMBL/GenBank/DDBJ whole genome shotgun (WGS) entry which is preliminary data.</text>
</comment>
<dbReference type="PRINTS" id="PR00038">
    <property type="entry name" value="HTHLUXR"/>
</dbReference>
<dbReference type="Proteomes" id="UP001617213">
    <property type="component" value="Unassembled WGS sequence"/>
</dbReference>
<evidence type="ECO:0000313" key="6">
    <source>
        <dbReference type="Proteomes" id="UP001617213"/>
    </source>
</evidence>
<dbReference type="PANTHER" id="PTHR44688">
    <property type="entry name" value="DNA-BINDING TRANSCRIPTIONAL ACTIVATOR DEVR_DOSR"/>
    <property type="match status" value="1"/>
</dbReference>
<protein>
    <submittedName>
        <fullName evidence="5">LuxR C-terminal-related transcriptional regulator</fullName>
    </submittedName>
</protein>
<dbReference type="Gene3D" id="1.10.10.10">
    <property type="entry name" value="Winged helix-like DNA-binding domain superfamily/Winged helix DNA-binding domain"/>
    <property type="match status" value="1"/>
</dbReference>
<reference evidence="5 6" key="1">
    <citation type="submission" date="2024-10" db="EMBL/GenBank/DDBJ databases">
        <title>The Natural Products Discovery Center: Release of the First 8490 Sequenced Strains for Exploring Actinobacteria Biosynthetic Diversity.</title>
        <authorList>
            <person name="Kalkreuter E."/>
            <person name="Kautsar S.A."/>
            <person name="Yang D."/>
            <person name="Bader C.D."/>
            <person name="Teijaro C.N."/>
            <person name="Fluegel L."/>
            <person name="Davis C.M."/>
            <person name="Simpson J.R."/>
            <person name="Lauterbach L."/>
            <person name="Steele A.D."/>
            <person name="Gui C."/>
            <person name="Meng S."/>
            <person name="Li G."/>
            <person name="Viehrig K."/>
            <person name="Ye F."/>
            <person name="Su P."/>
            <person name="Kiefer A.F."/>
            <person name="Nichols A."/>
            <person name="Cepeda A.J."/>
            <person name="Yan W."/>
            <person name="Fan B."/>
            <person name="Jiang Y."/>
            <person name="Adhikari A."/>
            <person name="Zheng C.-J."/>
            <person name="Schuster L."/>
            <person name="Cowan T.M."/>
            <person name="Smanski M.J."/>
            <person name="Chevrette M.G."/>
            <person name="De Carvalho L.P.S."/>
            <person name="Shen B."/>
        </authorList>
    </citation>
    <scope>NUCLEOTIDE SEQUENCE [LARGE SCALE GENOMIC DNA]</scope>
    <source>
        <strain evidence="5 6">NPDC087581</strain>
    </source>
</reference>
<gene>
    <name evidence="5" type="ORF">ACIOWJ_18865</name>
</gene>
<evidence type="ECO:0000259" key="4">
    <source>
        <dbReference type="PROSITE" id="PS50043"/>
    </source>
</evidence>
<name>A0ABW8E2Q6_9PSED</name>
<proteinExistence type="predicted"/>
<dbReference type="EMBL" id="JBIUWZ010000029">
    <property type="protein sequence ID" value="MFJ2680136.1"/>
    <property type="molecule type" value="Genomic_DNA"/>
</dbReference>
<dbReference type="InterPro" id="IPR036388">
    <property type="entry name" value="WH-like_DNA-bd_sf"/>
</dbReference>
<dbReference type="SUPFAM" id="SSF46894">
    <property type="entry name" value="C-terminal effector domain of the bipartite response regulators"/>
    <property type="match status" value="1"/>
</dbReference>
<evidence type="ECO:0000256" key="2">
    <source>
        <dbReference type="ARBA" id="ARBA00023125"/>
    </source>
</evidence>
<keyword evidence="6" id="KW-1185">Reference proteome</keyword>
<keyword evidence="1" id="KW-0805">Transcription regulation</keyword>
<dbReference type="Pfam" id="PF00196">
    <property type="entry name" value="GerE"/>
    <property type="match status" value="1"/>
</dbReference>
<accession>A0ABW8E2Q6</accession>
<dbReference type="PANTHER" id="PTHR44688:SF16">
    <property type="entry name" value="DNA-BINDING TRANSCRIPTIONAL ACTIVATOR DEVR_DOSR"/>
    <property type="match status" value="1"/>
</dbReference>
<dbReference type="PROSITE" id="PS50043">
    <property type="entry name" value="HTH_LUXR_2"/>
    <property type="match status" value="1"/>
</dbReference>